<evidence type="ECO:0000313" key="14">
    <source>
        <dbReference type="EMBL" id="CAD7006700.1"/>
    </source>
</evidence>
<keyword evidence="10" id="KW-0407">Ion channel</keyword>
<evidence type="ECO:0000256" key="7">
    <source>
        <dbReference type="ARBA" id="ARBA00023170"/>
    </source>
</evidence>
<proteinExistence type="predicted"/>
<keyword evidence="7" id="KW-0675">Receptor</keyword>
<dbReference type="SUPFAM" id="SSF53850">
    <property type="entry name" value="Periplasmic binding protein-like II"/>
    <property type="match status" value="1"/>
</dbReference>
<evidence type="ECO:0000256" key="3">
    <source>
        <dbReference type="ARBA" id="ARBA00022692"/>
    </source>
</evidence>
<keyword evidence="2" id="KW-0813">Transport</keyword>
<feature type="domain" description="Receptor ligand binding region" evidence="12">
    <location>
        <begin position="147"/>
        <end position="186"/>
    </location>
</feature>
<keyword evidence="3" id="KW-0812">Transmembrane</keyword>
<dbReference type="Gene3D" id="3.40.190.10">
    <property type="entry name" value="Periplasmic binding protein-like II"/>
    <property type="match status" value="1"/>
</dbReference>
<evidence type="ECO:0000313" key="15">
    <source>
        <dbReference type="Proteomes" id="UP000606786"/>
    </source>
</evidence>
<feature type="compositionally biased region" description="Low complexity" evidence="11">
    <location>
        <begin position="143"/>
        <end position="152"/>
    </location>
</feature>
<dbReference type="InterPro" id="IPR019594">
    <property type="entry name" value="Glu/Gly-bd"/>
</dbReference>
<dbReference type="OrthoDB" id="5984008at2759"/>
<dbReference type="GO" id="GO:0016020">
    <property type="term" value="C:membrane"/>
    <property type="evidence" value="ECO:0007669"/>
    <property type="project" value="UniProtKB-SubCell"/>
</dbReference>
<accession>A0A811V6U9</accession>
<evidence type="ECO:0000259" key="13">
    <source>
        <dbReference type="Pfam" id="PF10613"/>
    </source>
</evidence>
<gene>
    <name evidence="14" type="ORF">CCAP1982_LOCUS14999</name>
</gene>
<comment type="subcellular location">
    <subcellularLocation>
        <location evidence="1">Membrane</location>
        <topology evidence="1">Multi-pass membrane protein</topology>
    </subcellularLocation>
</comment>
<dbReference type="EMBL" id="CAJHJT010000034">
    <property type="protein sequence ID" value="CAD7006700.1"/>
    <property type="molecule type" value="Genomic_DNA"/>
</dbReference>
<evidence type="ECO:0000259" key="12">
    <source>
        <dbReference type="Pfam" id="PF01094"/>
    </source>
</evidence>
<feature type="domain" description="Ionotropic glutamate receptor L-glutamate and glycine-binding" evidence="13">
    <location>
        <begin position="223"/>
        <end position="272"/>
    </location>
</feature>
<dbReference type="Pfam" id="PF10613">
    <property type="entry name" value="Lig_chan-Glu_bd"/>
    <property type="match status" value="1"/>
</dbReference>
<comment type="caution">
    <text evidence="14">The sequence shown here is derived from an EMBL/GenBank/DDBJ whole genome shotgun (WGS) entry which is preliminary data.</text>
</comment>
<keyword evidence="9" id="KW-1071">Ligand-gated ion channel</keyword>
<feature type="region of interest" description="Disordered" evidence="11">
    <location>
        <begin position="129"/>
        <end position="152"/>
    </location>
</feature>
<evidence type="ECO:0000256" key="11">
    <source>
        <dbReference type="SAM" id="MobiDB-lite"/>
    </source>
</evidence>
<keyword evidence="5" id="KW-0406">Ion transport</keyword>
<feature type="compositionally biased region" description="Polar residues" evidence="11">
    <location>
        <begin position="129"/>
        <end position="142"/>
    </location>
</feature>
<evidence type="ECO:0000256" key="10">
    <source>
        <dbReference type="ARBA" id="ARBA00023303"/>
    </source>
</evidence>
<reference evidence="14" key="1">
    <citation type="submission" date="2020-11" db="EMBL/GenBank/DDBJ databases">
        <authorList>
            <person name="Whitehead M."/>
        </authorList>
    </citation>
    <scope>NUCLEOTIDE SEQUENCE</scope>
    <source>
        <strain evidence="14">EGII</strain>
    </source>
</reference>
<dbReference type="Gene3D" id="3.40.50.2300">
    <property type="match status" value="2"/>
</dbReference>
<protein>
    <submittedName>
        <fullName evidence="14">(Mediterranean fruit fly) hypothetical protein</fullName>
    </submittedName>
</protein>
<evidence type="ECO:0000256" key="6">
    <source>
        <dbReference type="ARBA" id="ARBA00023136"/>
    </source>
</evidence>
<sequence length="279" mass="32189">MYIYCVLLPIDFSLLRLQQIYQGLKPGNESFQVEMVKRIANVTMAIDFLHTLEDWDVMDDRWESEIIEFGAINITGFRIVDTNRRFVRDFLTVGSAWIRQHRLAPAGNRFRHRPPSCMTLYSCWSKPSTNTPQETRSIPQQHSTTRSTNTNSSGLHVEIEGLTGDIKFNDDGRRVNYTLHVVEMTVNSAMVKVAEWSDDAGLQPLSAKYVRLRPHVEIEKNRTYVVTTLLEEPYMMLKRPSIGEQLDGNDRFEGYCKDLADLLSKKLGINCEYCKRVCL</sequence>
<evidence type="ECO:0000256" key="5">
    <source>
        <dbReference type="ARBA" id="ARBA00023065"/>
    </source>
</evidence>
<evidence type="ECO:0000256" key="9">
    <source>
        <dbReference type="ARBA" id="ARBA00023286"/>
    </source>
</evidence>
<evidence type="ECO:0000256" key="8">
    <source>
        <dbReference type="ARBA" id="ARBA00023180"/>
    </source>
</evidence>
<evidence type="ECO:0000256" key="1">
    <source>
        <dbReference type="ARBA" id="ARBA00004141"/>
    </source>
</evidence>
<dbReference type="InterPro" id="IPR001828">
    <property type="entry name" value="ANF_lig-bd_rcpt"/>
</dbReference>
<evidence type="ECO:0000256" key="2">
    <source>
        <dbReference type="ARBA" id="ARBA00022448"/>
    </source>
</evidence>
<evidence type="ECO:0000256" key="4">
    <source>
        <dbReference type="ARBA" id="ARBA00022989"/>
    </source>
</evidence>
<dbReference type="GO" id="GO:0015276">
    <property type="term" value="F:ligand-gated monoatomic ion channel activity"/>
    <property type="evidence" value="ECO:0007669"/>
    <property type="project" value="InterPro"/>
</dbReference>
<keyword evidence="15" id="KW-1185">Reference proteome</keyword>
<dbReference type="Pfam" id="PF01094">
    <property type="entry name" value="ANF_receptor"/>
    <property type="match status" value="1"/>
</dbReference>
<name>A0A811V6U9_CERCA</name>
<keyword evidence="8" id="KW-0325">Glycoprotein</keyword>
<dbReference type="AlphaFoldDB" id="A0A811V6U9"/>
<keyword evidence="6" id="KW-0472">Membrane</keyword>
<organism evidence="14 15">
    <name type="scientific">Ceratitis capitata</name>
    <name type="common">Mediterranean fruit fly</name>
    <name type="synonym">Tephritis capitata</name>
    <dbReference type="NCBI Taxonomy" id="7213"/>
    <lineage>
        <taxon>Eukaryota</taxon>
        <taxon>Metazoa</taxon>
        <taxon>Ecdysozoa</taxon>
        <taxon>Arthropoda</taxon>
        <taxon>Hexapoda</taxon>
        <taxon>Insecta</taxon>
        <taxon>Pterygota</taxon>
        <taxon>Neoptera</taxon>
        <taxon>Endopterygota</taxon>
        <taxon>Diptera</taxon>
        <taxon>Brachycera</taxon>
        <taxon>Muscomorpha</taxon>
        <taxon>Tephritoidea</taxon>
        <taxon>Tephritidae</taxon>
        <taxon>Ceratitis</taxon>
        <taxon>Ceratitis</taxon>
    </lineage>
</organism>
<dbReference type="Proteomes" id="UP000606786">
    <property type="component" value="Unassembled WGS sequence"/>
</dbReference>
<keyword evidence="4" id="KW-1133">Transmembrane helix</keyword>